<dbReference type="Proteomes" id="UP000007962">
    <property type="component" value="Chromosome"/>
</dbReference>
<evidence type="ECO:0000256" key="2">
    <source>
        <dbReference type="ARBA" id="ARBA00022741"/>
    </source>
</evidence>
<dbReference type="InterPro" id="IPR018484">
    <property type="entry name" value="FGGY_N"/>
</dbReference>
<dbReference type="CDD" id="cd07781">
    <property type="entry name" value="ASKHA_NBD_FGGY_L-RBK"/>
    <property type="match status" value="1"/>
</dbReference>
<evidence type="ECO:0000259" key="8">
    <source>
        <dbReference type="Pfam" id="PF02782"/>
    </source>
</evidence>
<dbReference type="Gene3D" id="3.30.420.40">
    <property type="match status" value="2"/>
</dbReference>
<dbReference type="GO" id="GO:0019569">
    <property type="term" value="P:L-arabinose catabolic process to D-xylulose 5-phosphate"/>
    <property type="evidence" value="ECO:0007669"/>
    <property type="project" value="InterPro"/>
</dbReference>
<protein>
    <submittedName>
        <fullName evidence="9">Carbohydrate kinase FGGY</fullName>
    </submittedName>
</protein>
<dbReference type="OrthoDB" id="9782710at2"/>
<name>C5C367_BEUC1</name>
<dbReference type="eggNOG" id="COG1069">
    <property type="taxonomic scope" value="Bacteria"/>
</dbReference>
<dbReference type="GO" id="GO:0019150">
    <property type="term" value="F:D-ribulokinase activity"/>
    <property type="evidence" value="ECO:0007669"/>
    <property type="project" value="TreeGrafter"/>
</dbReference>
<gene>
    <name evidence="9" type="ordered locus">Bcav_1510</name>
</gene>
<dbReference type="InterPro" id="IPR000577">
    <property type="entry name" value="Carb_kinase_FGGY"/>
</dbReference>
<keyword evidence="6" id="KW-0119">Carbohydrate metabolism</keyword>
<keyword evidence="4" id="KW-0067">ATP-binding</keyword>
<dbReference type="AlphaFoldDB" id="C5C367"/>
<reference evidence="9 10" key="1">
    <citation type="journal article" date="2009" name="Stand. Genomic Sci.">
        <title>Complete genome sequence of Beutenbergia cavernae type strain (HKI 0122).</title>
        <authorList>
            <person name="Land M."/>
            <person name="Pukall R."/>
            <person name="Abt B."/>
            <person name="Goker M."/>
            <person name="Rohde M."/>
            <person name="Glavina Del Rio T."/>
            <person name="Tice H."/>
            <person name="Copeland A."/>
            <person name="Cheng J.F."/>
            <person name="Lucas S."/>
            <person name="Chen F."/>
            <person name="Nolan M."/>
            <person name="Bruce D."/>
            <person name="Goodwin L."/>
            <person name="Pitluck S."/>
            <person name="Ivanova N."/>
            <person name="Mavromatis K."/>
            <person name="Ovchinnikova G."/>
            <person name="Pati A."/>
            <person name="Chen A."/>
            <person name="Palaniappan K."/>
            <person name="Hauser L."/>
            <person name="Chang Y.J."/>
            <person name="Jefferies C.C."/>
            <person name="Saunders E."/>
            <person name="Brettin T."/>
            <person name="Detter J.C."/>
            <person name="Han C."/>
            <person name="Chain P."/>
            <person name="Bristow J."/>
            <person name="Eisen J.A."/>
            <person name="Markowitz V."/>
            <person name="Hugenholtz P."/>
            <person name="Kyrpides N.C."/>
            <person name="Klenk H.P."/>
            <person name="Lapidus A."/>
        </authorList>
    </citation>
    <scope>NUCLEOTIDE SEQUENCE [LARGE SCALE GENOMIC DNA]</scope>
    <source>
        <strain evidence="10">ATCC BAA-8 / DSM 12333 / NBRC 16432</strain>
    </source>
</reference>
<feature type="domain" description="Carbohydrate kinase FGGY C-terminal" evidence="8">
    <location>
        <begin position="266"/>
        <end position="461"/>
    </location>
</feature>
<dbReference type="RefSeq" id="WP_015882006.1">
    <property type="nucleotide sequence ID" value="NC_012669.1"/>
</dbReference>
<dbReference type="InterPro" id="IPR018485">
    <property type="entry name" value="FGGY_C"/>
</dbReference>
<dbReference type="GO" id="GO:0008741">
    <property type="term" value="F:ribulokinase activity"/>
    <property type="evidence" value="ECO:0007669"/>
    <property type="project" value="InterPro"/>
</dbReference>
<keyword evidence="5" id="KW-0054">Arabinose catabolism</keyword>
<keyword evidence="2" id="KW-0547">Nucleotide-binding</keyword>
<keyword evidence="10" id="KW-1185">Reference proteome</keyword>
<dbReference type="SUPFAM" id="SSF53067">
    <property type="entry name" value="Actin-like ATPase domain"/>
    <property type="match status" value="2"/>
</dbReference>
<evidence type="ECO:0000256" key="6">
    <source>
        <dbReference type="ARBA" id="ARBA00023277"/>
    </source>
</evidence>
<evidence type="ECO:0000259" key="7">
    <source>
        <dbReference type="Pfam" id="PF00370"/>
    </source>
</evidence>
<dbReference type="KEGG" id="bcv:Bcav_1510"/>
<accession>C5C367</accession>
<evidence type="ECO:0000256" key="4">
    <source>
        <dbReference type="ARBA" id="ARBA00022840"/>
    </source>
</evidence>
<dbReference type="GO" id="GO:0005524">
    <property type="term" value="F:ATP binding"/>
    <property type="evidence" value="ECO:0007669"/>
    <property type="project" value="UniProtKB-KW"/>
</dbReference>
<dbReference type="PIRSF" id="PIRSF000538">
    <property type="entry name" value="GlpK"/>
    <property type="match status" value="1"/>
</dbReference>
<dbReference type="EMBL" id="CP001618">
    <property type="protein sequence ID" value="ACQ79766.1"/>
    <property type="molecule type" value="Genomic_DNA"/>
</dbReference>
<evidence type="ECO:0000313" key="9">
    <source>
        <dbReference type="EMBL" id="ACQ79766.1"/>
    </source>
</evidence>
<proteinExistence type="predicted"/>
<dbReference type="InterPro" id="IPR043129">
    <property type="entry name" value="ATPase_NBD"/>
</dbReference>
<dbReference type="STRING" id="471853.Bcav_1510"/>
<sequence length="524" mass="55047">MGGSGGPYVLGLDFGTESCRAAVFDVAGRAVGIAAVPYPTGYPQPGWAEQDPQHWWEAACTAVRRALAESGLSGSEIAGLACDATSLTLVATDAAGTPLRPAILWMDVRAVEQAARADASRSTARRYNGGGTMPASAEWYPFKAAWLKEHEPDVYSRAAHLVDAADWITFRLTGEWTVNLNSAALRMYYDGDNGGWPEDLYDDVGVGDVLGKLTGPVLAPGAPVGELTDDAAAALGLPAGVPVAQGVIDAWAGQIGLGVLAPGRMALITGSSHVFTGQSAEPISGPGFFGAYTDGVVPGEYTVEGGQASTGSVLKWFVEHFAPDVRSASARNGTSPYDVLNERARHLPPGAEGVVVNEYFQGNRTPYTDGDARGMIWGLSLHHGPEHVYRAIQEGVCYGTEHIRRVMADAGHEVHAIVAGGGATRSRDWMQMHADVTGVPITLTHVPDATALGTCVLAAAGAGLFGSVRDAAAAMVRTADVLEPDPDRHEEYGFFVDRYVEAYPLLREPIHAVAARVADQASSA</sequence>
<dbReference type="HOGENOM" id="CLU_009281_3_3_11"/>
<dbReference type="PANTHER" id="PTHR43435:SF4">
    <property type="entry name" value="FGGY CARBOHYDRATE KINASE DOMAIN-CONTAINING PROTEIN"/>
    <property type="match status" value="1"/>
</dbReference>
<dbReference type="Pfam" id="PF00370">
    <property type="entry name" value="FGGY_N"/>
    <property type="match status" value="1"/>
</dbReference>
<keyword evidence="1" id="KW-0808">Transferase</keyword>
<feature type="domain" description="Carbohydrate kinase FGGY N-terminal" evidence="7">
    <location>
        <begin position="8"/>
        <end position="256"/>
    </location>
</feature>
<dbReference type="PANTHER" id="PTHR43435">
    <property type="entry name" value="RIBULOKINASE"/>
    <property type="match status" value="1"/>
</dbReference>
<evidence type="ECO:0000313" key="10">
    <source>
        <dbReference type="Proteomes" id="UP000007962"/>
    </source>
</evidence>
<dbReference type="Pfam" id="PF02782">
    <property type="entry name" value="FGGY_C"/>
    <property type="match status" value="1"/>
</dbReference>
<keyword evidence="3 9" id="KW-0418">Kinase</keyword>
<organism evidence="9 10">
    <name type="scientific">Beutenbergia cavernae (strain ATCC BAA-8 / DSM 12333 / CCUG 43141 / JCM 11478 / NBRC 16432 / NCIMB 13614 / HKI 0122)</name>
    <dbReference type="NCBI Taxonomy" id="471853"/>
    <lineage>
        <taxon>Bacteria</taxon>
        <taxon>Bacillati</taxon>
        <taxon>Actinomycetota</taxon>
        <taxon>Actinomycetes</taxon>
        <taxon>Micrococcales</taxon>
        <taxon>Beutenbergiaceae</taxon>
        <taxon>Beutenbergia</taxon>
    </lineage>
</organism>
<evidence type="ECO:0000256" key="3">
    <source>
        <dbReference type="ARBA" id="ARBA00022777"/>
    </source>
</evidence>
<dbReference type="GO" id="GO:0005737">
    <property type="term" value="C:cytoplasm"/>
    <property type="evidence" value="ECO:0007669"/>
    <property type="project" value="TreeGrafter"/>
</dbReference>
<dbReference type="InterPro" id="IPR005929">
    <property type="entry name" value="Ribulokinase"/>
</dbReference>
<evidence type="ECO:0000256" key="1">
    <source>
        <dbReference type="ARBA" id="ARBA00022679"/>
    </source>
</evidence>
<evidence type="ECO:0000256" key="5">
    <source>
        <dbReference type="ARBA" id="ARBA00022935"/>
    </source>
</evidence>